<organism evidence="4 5">
    <name type="scientific">Stentor coeruleus</name>
    <dbReference type="NCBI Taxonomy" id="5963"/>
    <lineage>
        <taxon>Eukaryota</taxon>
        <taxon>Sar</taxon>
        <taxon>Alveolata</taxon>
        <taxon>Ciliophora</taxon>
        <taxon>Postciliodesmatophora</taxon>
        <taxon>Heterotrichea</taxon>
        <taxon>Heterotrichida</taxon>
        <taxon>Stentoridae</taxon>
        <taxon>Stentor</taxon>
    </lineage>
</organism>
<reference evidence="4 5" key="1">
    <citation type="submission" date="2016-11" db="EMBL/GenBank/DDBJ databases">
        <title>The macronuclear genome of Stentor coeruleus: a giant cell with tiny introns.</title>
        <authorList>
            <person name="Slabodnick M."/>
            <person name="Ruby J.G."/>
            <person name="Reiff S.B."/>
            <person name="Swart E.C."/>
            <person name="Gosai S."/>
            <person name="Prabakaran S."/>
            <person name="Witkowska E."/>
            <person name="Larue G.E."/>
            <person name="Fisher S."/>
            <person name="Freeman R.M."/>
            <person name="Gunawardena J."/>
            <person name="Chu W."/>
            <person name="Stover N.A."/>
            <person name="Gregory B.D."/>
            <person name="Nowacki M."/>
            <person name="Derisi J."/>
            <person name="Roy S.W."/>
            <person name="Marshall W.F."/>
            <person name="Sood P."/>
        </authorList>
    </citation>
    <scope>NUCLEOTIDE SEQUENCE [LARGE SCALE GENOMIC DNA]</scope>
    <source>
        <strain evidence="4">WM001</strain>
    </source>
</reference>
<evidence type="ECO:0000313" key="4">
    <source>
        <dbReference type="EMBL" id="OMJ73709.1"/>
    </source>
</evidence>
<dbReference type="GO" id="GO:0016020">
    <property type="term" value="C:membrane"/>
    <property type="evidence" value="ECO:0007669"/>
    <property type="project" value="TreeGrafter"/>
</dbReference>
<accession>A0A1R2BAB7</accession>
<dbReference type="PANTHER" id="PTHR45911:SF4">
    <property type="entry name" value="MULTIPLE C2 AND TRANSMEMBRANE DOMAIN-CONTAINING PROTEIN"/>
    <property type="match status" value="1"/>
</dbReference>
<keyword evidence="1" id="KW-0479">Metal-binding</keyword>
<dbReference type="SUPFAM" id="SSF49562">
    <property type="entry name" value="C2 domain (Calcium/lipid-binding domain, CaLB)"/>
    <property type="match status" value="1"/>
</dbReference>
<dbReference type="AlphaFoldDB" id="A0A1R2BAB7"/>
<dbReference type="Pfam" id="PF00168">
    <property type="entry name" value="C2"/>
    <property type="match status" value="1"/>
</dbReference>
<dbReference type="InterPro" id="IPR000008">
    <property type="entry name" value="C2_dom"/>
</dbReference>
<keyword evidence="2" id="KW-0106">Calcium</keyword>
<dbReference type="PANTHER" id="PTHR45911">
    <property type="entry name" value="C2 DOMAIN-CONTAINING PROTEIN"/>
    <property type="match status" value="1"/>
</dbReference>
<protein>
    <recommendedName>
        <fullName evidence="3">C2 domain-containing protein</fullName>
    </recommendedName>
</protein>
<dbReference type="EMBL" id="MPUH01000802">
    <property type="protein sequence ID" value="OMJ73709.1"/>
    <property type="molecule type" value="Genomic_DNA"/>
</dbReference>
<feature type="domain" description="C2" evidence="3">
    <location>
        <begin position="50"/>
        <end position="160"/>
    </location>
</feature>
<comment type="caution">
    <text evidence="4">The sequence shown here is derived from an EMBL/GenBank/DDBJ whole genome shotgun (WGS) entry which is preliminary data.</text>
</comment>
<dbReference type="Gene3D" id="2.60.40.150">
    <property type="entry name" value="C2 domain"/>
    <property type="match status" value="1"/>
</dbReference>
<evidence type="ECO:0000313" key="5">
    <source>
        <dbReference type="Proteomes" id="UP000187209"/>
    </source>
</evidence>
<dbReference type="Proteomes" id="UP000187209">
    <property type="component" value="Unassembled WGS sequence"/>
</dbReference>
<name>A0A1R2BAB7_9CILI</name>
<evidence type="ECO:0000256" key="2">
    <source>
        <dbReference type="ARBA" id="ARBA00022837"/>
    </source>
</evidence>
<dbReference type="InterPro" id="IPR035892">
    <property type="entry name" value="C2_domain_sf"/>
</dbReference>
<dbReference type="OrthoDB" id="5973539at2759"/>
<dbReference type="PROSITE" id="PS50004">
    <property type="entry name" value="C2"/>
    <property type="match status" value="1"/>
</dbReference>
<dbReference type="SMART" id="SM00239">
    <property type="entry name" value="C2"/>
    <property type="match status" value="1"/>
</dbReference>
<sequence>MVTLNDNTIQKHQINISLFDLGPFLQFPSGSYALPILTLIKDKVFSYKIPECTLTVTCEIVSGGALFIEMKGIDLDDLDTFDLSDPYFILTSNGNELYKSEVIYDNLNPVWKGFTLRDTEIRNGVVVNVWDKDVGSDDFIGGCEFTLEEFMRGKARTSIHNSKKKGNTKSGEIEVKVSKIPDILTRLYEIGQSGICYLIGCNLDYRQTGQVLDHLYGCFGSNQNLIIGFGSSEKASWLIDEVSCPPKLLHDPYLKNKRLGPNLISAAMSQALPRMNIEIPWIVCILLQRDITDVKTFQQIIKELDRNPLVFVAFIPNDAAFLNLESVADVVIVRYGENIAEDIQRKMMNVVVDLERKVI</sequence>
<evidence type="ECO:0000256" key="1">
    <source>
        <dbReference type="ARBA" id="ARBA00022723"/>
    </source>
</evidence>
<gene>
    <name evidence="4" type="ORF">SteCoe_27553</name>
</gene>
<evidence type="ECO:0000259" key="3">
    <source>
        <dbReference type="PROSITE" id="PS50004"/>
    </source>
</evidence>
<keyword evidence="5" id="KW-1185">Reference proteome</keyword>
<proteinExistence type="predicted"/>
<dbReference type="GO" id="GO:0005509">
    <property type="term" value="F:calcium ion binding"/>
    <property type="evidence" value="ECO:0007669"/>
    <property type="project" value="TreeGrafter"/>
</dbReference>